<reference evidence="1 2" key="1">
    <citation type="submission" date="2023-08" db="EMBL/GenBank/DDBJ databases">
        <title>Black Yeasts Isolated from many extreme environments.</title>
        <authorList>
            <person name="Coleine C."/>
            <person name="Stajich J.E."/>
            <person name="Selbmann L."/>
        </authorList>
    </citation>
    <scope>NUCLEOTIDE SEQUENCE [LARGE SCALE GENOMIC DNA]</scope>
    <source>
        <strain evidence="1 2">CCFEE 5885</strain>
    </source>
</reference>
<sequence length="306" mass="33561">MGTPANLYDQVNTVAHSLSPKQRYSDMAMTNDGRQVAFFGMEFHCDTQARSFCTADSDGSGNLVDYVLLTHNLRFIPSVSTTWRGFDQYRLSVRALDATASATLHQGNAISDSQLTDWIHNEFAAGTLQTATVESSSPPASQIGQSVSTSVGTSMGFDAGFFGPEPTATFSSGQDMSKTFSYSFDNVSVLDFGKDTIVDKMLVINHLTQDQTMQRDAAARNHTDFGFQTYEITMAELFKVPDDGNGDRSKTNPTTFRCFELSLTATRFLKNDTWTSSASEDEINLTTNKRQIIRVKAPPLPKPAAS</sequence>
<accession>A0ABR0KI52</accession>
<evidence type="ECO:0000313" key="1">
    <source>
        <dbReference type="EMBL" id="KAK5096988.1"/>
    </source>
</evidence>
<gene>
    <name evidence="1" type="ORF">LTR24_002429</name>
</gene>
<comment type="caution">
    <text evidence="1">The sequence shown here is derived from an EMBL/GenBank/DDBJ whole genome shotgun (WGS) entry which is preliminary data.</text>
</comment>
<protein>
    <submittedName>
        <fullName evidence="1">Uncharacterized protein</fullName>
    </submittedName>
</protein>
<dbReference type="EMBL" id="JAVRRG010000020">
    <property type="protein sequence ID" value="KAK5096988.1"/>
    <property type="molecule type" value="Genomic_DNA"/>
</dbReference>
<proteinExistence type="predicted"/>
<organism evidence="1 2">
    <name type="scientific">Lithohypha guttulata</name>
    <dbReference type="NCBI Taxonomy" id="1690604"/>
    <lineage>
        <taxon>Eukaryota</taxon>
        <taxon>Fungi</taxon>
        <taxon>Dikarya</taxon>
        <taxon>Ascomycota</taxon>
        <taxon>Pezizomycotina</taxon>
        <taxon>Eurotiomycetes</taxon>
        <taxon>Chaetothyriomycetidae</taxon>
        <taxon>Chaetothyriales</taxon>
        <taxon>Trichomeriaceae</taxon>
        <taxon>Lithohypha</taxon>
    </lineage>
</organism>
<evidence type="ECO:0000313" key="2">
    <source>
        <dbReference type="Proteomes" id="UP001345013"/>
    </source>
</evidence>
<name>A0ABR0KI52_9EURO</name>
<keyword evidence="2" id="KW-1185">Reference proteome</keyword>
<dbReference type="Proteomes" id="UP001345013">
    <property type="component" value="Unassembled WGS sequence"/>
</dbReference>